<proteinExistence type="predicted"/>
<evidence type="ECO:0000256" key="1">
    <source>
        <dbReference type="ARBA" id="ARBA00023125"/>
    </source>
</evidence>
<dbReference type="PROSITE" id="PS50977">
    <property type="entry name" value="HTH_TETR_2"/>
    <property type="match status" value="1"/>
</dbReference>
<dbReference type="EMBL" id="RKHR01000004">
    <property type="protein sequence ID" value="ROS01722.1"/>
    <property type="molecule type" value="Genomic_DNA"/>
</dbReference>
<feature type="DNA-binding region" description="H-T-H motif" evidence="2">
    <location>
        <begin position="27"/>
        <end position="46"/>
    </location>
</feature>
<evidence type="ECO:0000313" key="5">
    <source>
        <dbReference type="Proteomes" id="UP000275394"/>
    </source>
</evidence>
<dbReference type="AlphaFoldDB" id="A0A3N2DPW0"/>
<dbReference type="RefSeq" id="WP_162844152.1">
    <property type="nucleotide sequence ID" value="NZ_RKHR01000004.1"/>
</dbReference>
<gene>
    <name evidence="4" type="ORF">EDC56_2167</name>
</gene>
<dbReference type="InterPro" id="IPR050109">
    <property type="entry name" value="HTH-type_TetR-like_transc_reg"/>
</dbReference>
<dbReference type="PRINTS" id="PR00455">
    <property type="entry name" value="HTHTETR"/>
</dbReference>
<protein>
    <submittedName>
        <fullName evidence="4">TetR family transcriptional regulator</fullName>
    </submittedName>
</protein>
<reference evidence="4 5" key="1">
    <citation type="submission" date="2018-11" db="EMBL/GenBank/DDBJ databases">
        <title>Genomic Encyclopedia of Type Strains, Phase IV (KMG-IV): sequencing the most valuable type-strain genomes for metagenomic binning, comparative biology and taxonomic classification.</title>
        <authorList>
            <person name="Goeker M."/>
        </authorList>
    </citation>
    <scope>NUCLEOTIDE SEQUENCE [LARGE SCALE GENOMIC DNA]</scope>
    <source>
        <strain evidence="4 5">DSM 100316</strain>
    </source>
</reference>
<evidence type="ECO:0000259" key="3">
    <source>
        <dbReference type="PROSITE" id="PS50977"/>
    </source>
</evidence>
<dbReference type="Proteomes" id="UP000275394">
    <property type="component" value="Unassembled WGS sequence"/>
</dbReference>
<dbReference type="Pfam" id="PF00440">
    <property type="entry name" value="TetR_N"/>
    <property type="match status" value="1"/>
</dbReference>
<evidence type="ECO:0000313" key="4">
    <source>
        <dbReference type="EMBL" id="ROS01722.1"/>
    </source>
</evidence>
<dbReference type="GO" id="GO:0000976">
    <property type="term" value="F:transcription cis-regulatory region binding"/>
    <property type="evidence" value="ECO:0007669"/>
    <property type="project" value="TreeGrafter"/>
</dbReference>
<comment type="caution">
    <text evidence="4">The sequence shown here is derived from an EMBL/GenBank/DDBJ whole genome shotgun (WGS) entry which is preliminary data.</text>
</comment>
<sequence>MARPRVRDKILVAAKQLFLQGGATAMTTKAVAAAAGVTEASVFNNFGDKAGLVRLLIEEELPQFAAFQQTLENPLALPPVPWMEQVLVAARGYFMVILPLVALPLLTQQKATKSGSELYSGYRPLLAKLRQRQCADEIAASVDCEAVAQLVMGAAMHGAITELTLGSNALGVDADCWASRLANSLPLADIRRS</sequence>
<keyword evidence="5" id="KW-1185">Reference proteome</keyword>
<accession>A0A3N2DPW0</accession>
<dbReference type="SUPFAM" id="SSF46689">
    <property type="entry name" value="Homeodomain-like"/>
    <property type="match status" value="1"/>
</dbReference>
<dbReference type="PANTHER" id="PTHR30055:SF226">
    <property type="entry name" value="HTH-TYPE TRANSCRIPTIONAL REGULATOR PKSA"/>
    <property type="match status" value="1"/>
</dbReference>
<dbReference type="InterPro" id="IPR001647">
    <property type="entry name" value="HTH_TetR"/>
</dbReference>
<keyword evidence="1 2" id="KW-0238">DNA-binding</keyword>
<dbReference type="Gene3D" id="1.10.357.10">
    <property type="entry name" value="Tetracycline Repressor, domain 2"/>
    <property type="match status" value="1"/>
</dbReference>
<evidence type="ECO:0000256" key="2">
    <source>
        <dbReference type="PROSITE-ProRule" id="PRU00335"/>
    </source>
</evidence>
<dbReference type="InterPro" id="IPR009057">
    <property type="entry name" value="Homeodomain-like_sf"/>
</dbReference>
<dbReference type="PANTHER" id="PTHR30055">
    <property type="entry name" value="HTH-TYPE TRANSCRIPTIONAL REGULATOR RUTR"/>
    <property type="match status" value="1"/>
</dbReference>
<feature type="domain" description="HTH tetR-type" evidence="3">
    <location>
        <begin position="4"/>
        <end position="64"/>
    </location>
</feature>
<organism evidence="4 5">
    <name type="scientific">Sinobacterium caligoides</name>
    <dbReference type="NCBI Taxonomy" id="933926"/>
    <lineage>
        <taxon>Bacteria</taxon>
        <taxon>Pseudomonadati</taxon>
        <taxon>Pseudomonadota</taxon>
        <taxon>Gammaproteobacteria</taxon>
        <taxon>Cellvibrionales</taxon>
        <taxon>Spongiibacteraceae</taxon>
        <taxon>Sinobacterium</taxon>
    </lineage>
</organism>
<dbReference type="GO" id="GO:0003700">
    <property type="term" value="F:DNA-binding transcription factor activity"/>
    <property type="evidence" value="ECO:0007669"/>
    <property type="project" value="TreeGrafter"/>
</dbReference>
<name>A0A3N2DPW0_9GAMM</name>